<name>A0A315YP96_SEDFL</name>
<reference evidence="1 2" key="1">
    <citation type="submission" date="2018-03" db="EMBL/GenBank/DDBJ databases">
        <title>Genomic Encyclopedia of Archaeal and Bacterial Type Strains, Phase II (KMG-II): from individual species to whole genera.</title>
        <authorList>
            <person name="Goeker M."/>
        </authorList>
    </citation>
    <scope>NUCLEOTIDE SEQUENCE [LARGE SCALE GENOMIC DNA]</scope>
    <source>
        <strain evidence="1 2">DSM 28229</strain>
    </source>
</reference>
<evidence type="ECO:0000313" key="2">
    <source>
        <dbReference type="Proteomes" id="UP000245535"/>
    </source>
</evidence>
<comment type="caution">
    <text evidence="1">The sequence shown here is derived from an EMBL/GenBank/DDBJ whole genome shotgun (WGS) entry which is preliminary data.</text>
</comment>
<accession>A0A315YP96</accession>
<gene>
    <name evidence="1" type="ORF">BC781_1322</name>
</gene>
<protein>
    <submittedName>
        <fullName evidence="1">Uncharacterized protein</fullName>
    </submittedName>
</protein>
<keyword evidence="2" id="KW-1185">Reference proteome</keyword>
<sequence length="87" mass="10147">MNIIGIYPNFTFEEFFPQTSEVTSCPMYVEILAIENSRTYEVNIIQELETDFSKLKIVNEDSIILNYTILPNDPRELGISLKLKRNK</sequence>
<organism evidence="1 2">
    <name type="scientific">Sediminitomix flava</name>
    <dbReference type="NCBI Taxonomy" id="379075"/>
    <lineage>
        <taxon>Bacteria</taxon>
        <taxon>Pseudomonadati</taxon>
        <taxon>Bacteroidota</taxon>
        <taxon>Cytophagia</taxon>
        <taxon>Cytophagales</taxon>
        <taxon>Flammeovirgaceae</taxon>
        <taxon>Sediminitomix</taxon>
    </lineage>
</organism>
<evidence type="ECO:0000313" key="1">
    <source>
        <dbReference type="EMBL" id="PWJ29560.1"/>
    </source>
</evidence>
<dbReference type="Proteomes" id="UP000245535">
    <property type="component" value="Unassembled WGS sequence"/>
</dbReference>
<proteinExistence type="predicted"/>
<dbReference type="AlphaFoldDB" id="A0A315YP96"/>
<dbReference type="EMBL" id="QGDO01000032">
    <property type="protein sequence ID" value="PWJ29560.1"/>
    <property type="molecule type" value="Genomic_DNA"/>
</dbReference>